<comment type="caution">
    <text evidence="3">The sequence shown here is derived from an EMBL/GenBank/DDBJ whole genome shotgun (WGS) entry which is preliminary data.</text>
</comment>
<dbReference type="InterPro" id="IPR051450">
    <property type="entry name" value="Gfo/Idh/MocA_Oxidoreductases"/>
</dbReference>
<dbReference type="Gene3D" id="3.30.360.10">
    <property type="entry name" value="Dihydrodipicolinate Reductase, domain 2"/>
    <property type="match status" value="1"/>
</dbReference>
<proteinExistence type="predicted"/>
<dbReference type="InterPro" id="IPR055170">
    <property type="entry name" value="GFO_IDH_MocA-like_dom"/>
</dbReference>
<dbReference type="Pfam" id="PF22725">
    <property type="entry name" value="GFO_IDH_MocA_C3"/>
    <property type="match status" value="1"/>
</dbReference>
<accession>A0A1F5PHB5</accession>
<feature type="domain" description="Gfo/Idh/MocA-like oxidoreductase N-terminal" evidence="1">
    <location>
        <begin position="2"/>
        <end position="116"/>
    </location>
</feature>
<name>A0A1F5PHB5_9BACT</name>
<dbReference type="Pfam" id="PF01408">
    <property type="entry name" value="GFO_IDH_MocA"/>
    <property type="match status" value="1"/>
</dbReference>
<gene>
    <name evidence="3" type="ORF">A2722_02860</name>
</gene>
<feature type="domain" description="GFO/IDH/MocA-like oxidoreductase" evidence="2">
    <location>
        <begin position="124"/>
        <end position="229"/>
    </location>
</feature>
<dbReference type="EMBL" id="MFEO01000023">
    <property type="protein sequence ID" value="OGE89309.1"/>
    <property type="molecule type" value="Genomic_DNA"/>
</dbReference>
<dbReference type="PANTHER" id="PTHR43377">
    <property type="entry name" value="BILIVERDIN REDUCTASE A"/>
    <property type="match status" value="1"/>
</dbReference>
<dbReference type="InterPro" id="IPR036291">
    <property type="entry name" value="NAD(P)-bd_dom_sf"/>
</dbReference>
<evidence type="ECO:0000313" key="4">
    <source>
        <dbReference type="Proteomes" id="UP000178377"/>
    </source>
</evidence>
<dbReference type="AlphaFoldDB" id="A0A1F5PHB5"/>
<evidence type="ECO:0000259" key="2">
    <source>
        <dbReference type="Pfam" id="PF22725"/>
    </source>
</evidence>
<dbReference type="SUPFAM" id="SSF51735">
    <property type="entry name" value="NAD(P)-binding Rossmann-fold domains"/>
    <property type="match status" value="1"/>
</dbReference>
<dbReference type="InterPro" id="IPR000683">
    <property type="entry name" value="Gfo/Idh/MocA-like_OxRdtase_N"/>
</dbReference>
<dbReference type="GO" id="GO:0000166">
    <property type="term" value="F:nucleotide binding"/>
    <property type="evidence" value="ECO:0007669"/>
    <property type="project" value="InterPro"/>
</dbReference>
<evidence type="ECO:0008006" key="5">
    <source>
        <dbReference type="Google" id="ProtNLM"/>
    </source>
</evidence>
<dbReference type="PANTHER" id="PTHR43377:SF1">
    <property type="entry name" value="BILIVERDIN REDUCTASE A"/>
    <property type="match status" value="1"/>
</dbReference>
<sequence>MIKLGVIGAGKWGKNHLRVYSQLPVNLVGLADIDESKKALAEEFKTNFFSDYHRMLPLVDAVSVVVPTNLHYQVVKDALAAHRHVLVEKPVTNDSQKTKELVELAKSSGLLLSVGYLYRFNPAVRKLKELIAAAGTLQYITARYIHSSNPPRRDSGAVLNLGIHMVDILNFVLDVRPKRVYCKRVNFIHPEREDSALILLDYDDFFASVEVSSCHPEKKRDAWVIAGNEKIYADFLEQQVIRFPIKVSEEEVVTGREIKEHIIKNEPLNEQLKYFVDLVENCNNGKFSEIVNLGEEEYYTTRICELALKSAESKRDLEVE</sequence>
<evidence type="ECO:0000313" key="3">
    <source>
        <dbReference type="EMBL" id="OGE89309.1"/>
    </source>
</evidence>
<dbReference type="Gene3D" id="3.40.50.720">
    <property type="entry name" value="NAD(P)-binding Rossmann-like Domain"/>
    <property type="match status" value="1"/>
</dbReference>
<dbReference type="SUPFAM" id="SSF55347">
    <property type="entry name" value="Glyceraldehyde-3-phosphate dehydrogenase-like, C-terminal domain"/>
    <property type="match status" value="1"/>
</dbReference>
<dbReference type="STRING" id="1817828.A2722_02860"/>
<dbReference type="Proteomes" id="UP000178377">
    <property type="component" value="Unassembled WGS sequence"/>
</dbReference>
<protein>
    <recommendedName>
        <fullName evidence="5">Gfo/Idh/MocA-like oxidoreductase N-terminal domain-containing protein</fullName>
    </recommendedName>
</protein>
<organism evidence="3 4">
    <name type="scientific">Candidatus Doudnabacteria bacterium RIFCSPHIGHO2_01_FULL_50_11</name>
    <dbReference type="NCBI Taxonomy" id="1817828"/>
    <lineage>
        <taxon>Bacteria</taxon>
        <taxon>Candidatus Doudnaibacteriota</taxon>
    </lineage>
</organism>
<evidence type="ECO:0000259" key="1">
    <source>
        <dbReference type="Pfam" id="PF01408"/>
    </source>
</evidence>
<reference evidence="3 4" key="1">
    <citation type="journal article" date="2016" name="Nat. Commun.">
        <title>Thousands of microbial genomes shed light on interconnected biogeochemical processes in an aquifer system.</title>
        <authorList>
            <person name="Anantharaman K."/>
            <person name="Brown C.T."/>
            <person name="Hug L.A."/>
            <person name="Sharon I."/>
            <person name="Castelle C.J."/>
            <person name="Probst A.J."/>
            <person name="Thomas B.C."/>
            <person name="Singh A."/>
            <person name="Wilkins M.J."/>
            <person name="Karaoz U."/>
            <person name="Brodie E.L."/>
            <person name="Williams K.H."/>
            <person name="Hubbard S.S."/>
            <person name="Banfield J.F."/>
        </authorList>
    </citation>
    <scope>NUCLEOTIDE SEQUENCE [LARGE SCALE GENOMIC DNA]</scope>
</reference>